<dbReference type="KEGG" id="ssun:H9Q77_11065"/>
<keyword evidence="1" id="KW-0812">Transmembrane</keyword>
<dbReference type="CDD" id="cd16935">
    <property type="entry name" value="HATPase_AgrC-ComD-like"/>
    <property type="match status" value="1"/>
</dbReference>
<dbReference type="PANTHER" id="PTHR40448">
    <property type="entry name" value="TWO-COMPONENT SENSOR HISTIDINE KINASE"/>
    <property type="match status" value="1"/>
</dbReference>
<name>A0A7G9FSV8_9FIRM</name>
<keyword evidence="4" id="KW-1185">Reference proteome</keyword>
<proteinExistence type="predicted"/>
<evidence type="ECO:0000256" key="1">
    <source>
        <dbReference type="SAM" id="Phobius"/>
    </source>
</evidence>
<feature type="transmembrane region" description="Helical" evidence="1">
    <location>
        <begin position="83"/>
        <end position="102"/>
    </location>
</feature>
<dbReference type="Proteomes" id="UP000515981">
    <property type="component" value="Chromosome"/>
</dbReference>
<protein>
    <submittedName>
        <fullName evidence="3">GHKL domain-containing protein</fullName>
    </submittedName>
</protein>
<evidence type="ECO:0000259" key="2">
    <source>
        <dbReference type="Pfam" id="PF14501"/>
    </source>
</evidence>
<feature type="transmembrane region" description="Helical" evidence="1">
    <location>
        <begin position="122"/>
        <end position="142"/>
    </location>
</feature>
<feature type="transmembrane region" description="Helical" evidence="1">
    <location>
        <begin position="189"/>
        <end position="207"/>
    </location>
</feature>
<feature type="transmembrane region" description="Helical" evidence="1">
    <location>
        <begin position="154"/>
        <end position="177"/>
    </location>
</feature>
<feature type="domain" description="Sensor histidine kinase NatK-like C-terminal" evidence="2">
    <location>
        <begin position="330"/>
        <end position="428"/>
    </location>
</feature>
<dbReference type="SUPFAM" id="SSF55874">
    <property type="entry name" value="ATPase domain of HSP90 chaperone/DNA topoisomerase II/histidine kinase"/>
    <property type="match status" value="1"/>
</dbReference>
<dbReference type="Gene3D" id="3.30.565.10">
    <property type="entry name" value="Histidine kinase-like ATPase, C-terminal domain"/>
    <property type="match status" value="1"/>
</dbReference>
<dbReference type="RefSeq" id="WP_249325554.1">
    <property type="nucleotide sequence ID" value="NZ_CP060633.1"/>
</dbReference>
<reference evidence="3 4" key="1">
    <citation type="submission" date="2020-08" db="EMBL/GenBank/DDBJ databases">
        <authorList>
            <person name="Liu C."/>
            <person name="Sun Q."/>
        </authorList>
    </citation>
    <scope>NUCLEOTIDE SEQUENCE [LARGE SCALE GENOMIC DNA]</scope>
    <source>
        <strain evidence="3 4">NSJ-8</strain>
    </source>
</reference>
<dbReference type="InterPro" id="IPR032834">
    <property type="entry name" value="NatK-like_C"/>
</dbReference>
<evidence type="ECO:0000313" key="4">
    <source>
        <dbReference type="Proteomes" id="UP000515981"/>
    </source>
</evidence>
<evidence type="ECO:0000313" key="3">
    <source>
        <dbReference type="EMBL" id="QNM01640.1"/>
    </source>
</evidence>
<organism evidence="3 4">
    <name type="scientific">Simiaoa sunii</name>
    <dbReference type="NCBI Taxonomy" id="2763672"/>
    <lineage>
        <taxon>Bacteria</taxon>
        <taxon>Bacillati</taxon>
        <taxon>Bacillota</taxon>
        <taxon>Clostridia</taxon>
        <taxon>Lachnospirales</taxon>
        <taxon>Lachnospiraceae</taxon>
        <taxon>Simiaoa</taxon>
    </lineage>
</organism>
<dbReference type="PANTHER" id="PTHR40448:SF1">
    <property type="entry name" value="TWO-COMPONENT SENSOR HISTIDINE KINASE"/>
    <property type="match status" value="1"/>
</dbReference>
<dbReference type="InterPro" id="IPR036890">
    <property type="entry name" value="HATPase_C_sf"/>
</dbReference>
<dbReference type="Pfam" id="PF14501">
    <property type="entry name" value="HATPase_c_5"/>
    <property type="match status" value="1"/>
</dbReference>
<keyword evidence="1" id="KW-0472">Membrane</keyword>
<dbReference type="GO" id="GO:0042802">
    <property type="term" value="F:identical protein binding"/>
    <property type="evidence" value="ECO:0007669"/>
    <property type="project" value="TreeGrafter"/>
</dbReference>
<dbReference type="EMBL" id="CP060633">
    <property type="protein sequence ID" value="QNM01640.1"/>
    <property type="molecule type" value="Genomic_DNA"/>
</dbReference>
<feature type="transmembrane region" description="Helical" evidence="1">
    <location>
        <begin position="6"/>
        <end position="23"/>
    </location>
</feature>
<feature type="transmembrane region" description="Helical" evidence="1">
    <location>
        <begin position="35"/>
        <end position="54"/>
    </location>
</feature>
<keyword evidence="1" id="KW-1133">Transmembrane helix</keyword>
<dbReference type="AlphaFoldDB" id="A0A7G9FSV8"/>
<gene>
    <name evidence="3" type="ORF">H9Q77_11065</name>
</gene>
<accession>A0A7G9FSV8</accession>
<sequence length="434" mass="49624">MESIFSIIFAFLVEAIILLQYTSRLFSPKRPLSDRLVVLSLLYTCLCAAAFFNIKWLNMLLYLFTNFLFLVTQYDVKWRAAAFHSALLAAVMGMCELIVYSIIARTAPHFYMQMGSFHNTLLFILCSKISFFAVIYLITHLFKSRRKTTDPYDSSVVLLMIIPVTSIFIMLTFVGMGDQYTLTPGTNRMISLSAFFLLLMNLLVFGINQYNREKNRKYTEVQLLLQKETDFTEYYKMLLSQSENQAILIHDIKKHLQSIASLNEQNAPDKVNAYINELLLSSDFKESSRICDNELLNAIMARYRRQCTEQGISFTADIRSGVLHFLPDSDLTSLFCNLLDNAMEAAGKVPDAYIEVNGSKRENTPFVLITVVNSCRVNPFKNDVADPATTKADKRSHGFGLKSIRKICEKYHGDIQMYYNDATLTFHTVITLRG</sequence>